<proteinExistence type="predicted"/>
<evidence type="ECO:0000313" key="2">
    <source>
        <dbReference type="Proteomes" id="UP001164539"/>
    </source>
</evidence>
<evidence type="ECO:0000313" key="1">
    <source>
        <dbReference type="EMBL" id="KAJ4707178.1"/>
    </source>
</evidence>
<dbReference type="Proteomes" id="UP001164539">
    <property type="component" value="Chromosome 11"/>
</dbReference>
<dbReference type="EMBL" id="CM051404">
    <property type="protein sequence ID" value="KAJ4707178.1"/>
    <property type="molecule type" value="Genomic_DNA"/>
</dbReference>
<reference evidence="1 2" key="1">
    <citation type="journal article" date="2023" name="Science">
        <title>Complex scaffold remodeling in plant triterpene biosynthesis.</title>
        <authorList>
            <person name="De La Pena R."/>
            <person name="Hodgson H."/>
            <person name="Liu J.C."/>
            <person name="Stephenson M.J."/>
            <person name="Martin A.C."/>
            <person name="Owen C."/>
            <person name="Harkess A."/>
            <person name="Leebens-Mack J."/>
            <person name="Jimenez L.E."/>
            <person name="Osbourn A."/>
            <person name="Sattely E.S."/>
        </authorList>
    </citation>
    <scope>NUCLEOTIDE SEQUENCE [LARGE SCALE GENOMIC DNA]</scope>
    <source>
        <strain evidence="2">cv. JPN11</strain>
        <tissue evidence="1">Leaf</tissue>
    </source>
</reference>
<sequence>MLYSSEYQVQTESVCQLVDDLSHLTNLERLNISSWFLSYLYRWDTDVSELSFTPSSPFKVLQIHSICYGDLYRTIMIASLFSNVQELHVSADYEDLDGYLEKLEGHQPGCSFDRLQIVKIQLSQGREHELELEFIKFVLACSPKLERMTIVNHDYCDDQIFFMKHLLSFERASAGARIVLLPRYLDVFYESDR</sequence>
<name>A0ACC1X7T5_MELAZ</name>
<organism evidence="1 2">
    <name type="scientific">Melia azedarach</name>
    <name type="common">Chinaberry tree</name>
    <dbReference type="NCBI Taxonomy" id="155640"/>
    <lineage>
        <taxon>Eukaryota</taxon>
        <taxon>Viridiplantae</taxon>
        <taxon>Streptophyta</taxon>
        <taxon>Embryophyta</taxon>
        <taxon>Tracheophyta</taxon>
        <taxon>Spermatophyta</taxon>
        <taxon>Magnoliopsida</taxon>
        <taxon>eudicotyledons</taxon>
        <taxon>Gunneridae</taxon>
        <taxon>Pentapetalae</taxon>
        <taxon>rosids</taxon>
        <taxon>malvids</taxon>
        <taxon>Sapindales</taxon>
        <taxon>Meliaceae</taxon>
        <taxon>Melia</taxon>
    </lineage>
</organism>
<protein>
    <submittedName>
        <fullName evidence="1">F-box/FBD/LRR-repeat protein</fullName>
    </submittedName>
</protein>
<accession>A0ACC1X7T5</accession>
<comment type="caution">
    <text evidence="1">The sequence shown here is derived from an EMBL/GenBank/DDBJ whole genome shotgun (WGS) entry which is preliminary data.</text>
</comment>
<gene>
    <name evidence="1" type="ORF">OWV82_020735</name>
</gene>
<keyword evidence="2" id="KW-1185">Reference proteome</keyword>